<evidence type="ECO:0000313" key="1">
    <source>
        <dbReference type="EMBL" id="JAD36952.1"/>
    </source>
</evidence>
<dbReference type="AlphaFoldDB" id="A0A0A8ZQ43"/>
<protein>
    <submittedName>
        <fullName evidence="1">Uncharacterized protein</fullName>
    </submittedName>
</protein>
<organism evidence="1">
    <name type="scientific">Arundo donax</name>
    <name type="common">Giant reed</name>
    <name type="synonym">Donax arundinaceus</name>
    <dbReference type="NCBI Taxonomy" id="35708"/>
    <lineage>
        <taxon>Eukaryota</taxon>
        <taxon>Viridiplantae</taxon>
        <taxon>Streptophyta</taxon>
        <taxon>Embryophyta</taxon>
        <taxon>Tracheophyta</taxon>
        <taxon>Spermatophyta</taxon>
        <taxon>Magnoliopsida</taxon>
        <taxon>Liliopsida</taxon>
        <taxon>Poales</taxon>
        <taxon>Poaceae</taxon>
        <taxon>PACMAD clade</taxon>
        <taxon>Arundinoideae</taxon>
        <taxon>Arundineae</taxon>
        <taxon>Arundo</taxon>
    </lineage>
</organism>
<reference evidence="1" key="2">
    <citation type="journal article" date="2015" name="Data Brief">
        <title>Shoot transcriptome of the giant reed, Arundo donax.</title>
        <authorList>
            <person name="Barrero R.A."/>
            <person name="Guerrero F.D."/>
            <person name="Moolhuijzen P."/>
            <person name="Goolsby J.A."/>
            <person name="Tidwell J."/>
            <person name="Bellgard S.E."/>
            <person name="Bellgard M.I."/>
        </authorList>
    </citation>
    <scope>NUCLEOTIDE SEQUENCE</scope>
    <source>
        <tissue evidence="1">Shoot tissue taken approximately 20 cm above the soil surface</tissue>
    </source>
</reference>
<reference evidence="1" key="1">
    <citation type="submission" date="2014-09" db="EMBL/GenBank/DDBJ databases">
        <authorList>
            <person name="Magalhaes I.L.F."/>
            <person name="Oliveira U."/>
            <person name="Santos F.R."/>
            <person name="Vidigal T.H.D.A."/>
            <person name="Brescovit A.D."/>
            <person name="Santos A.J."/>
        </authorList>
    </citation>
    <scope>NUCLEOTIDE SEQUENCE</scope>
    <source>
        <tissue evidence="1">Shoot tissue taken approximately 20 cm above the soil surface</tissue>
    </source>
</reference>
<accession>A0A0A8ZQ43</accession>
<sequence>MNATTVYQGDAFLKQWLHHPILSVCFPI</sequence>
<proteinExistence type="predicted"/>
<dbReference type="EMBL" id="GBRH01260943">
    <property type="protein sequence ID" value="JAD36952.1"/>
    <property type="molecule type" value="Transcribed_RNA"/>
</dbReference>
<name>A0A0A8ZQ43_ARUDO</name>